<keyword evidence="7 10" id="KW-0472">Membrane</keyword>
<evidence type="ECO:0000256" key="7">
    <source>
        <dbReference type="ARBA" id="ARBA00023136"/>
    </source>
</evidence>
<dbReference type="InterPro" id="IPR012932">
    <property type="entry name" value="VKOR"/>
</dbReference>
<keyword evidence="13" id="KW-1185">Reference proteome</keyword>
<evidence type="ECO:0000313" key="13">
    <source>
        <dbReference type="Proteomes" id="UP001597440"/>
    </source>
</evidence>
<dbReference type="RefSeq" id="WP_210355101.1">
    <property type="nucleotide sequence ID" value="NZ_JAEQMU010000004.1"/>
</dbReference>
<keyword evidence="4" id="KW-0874">Quinone</keyword>
<evidence type="ECO:0000256" key="4">
    <source>
        <dbReference type="ARBA" id="ARBA00022719"/>
    </source>
</evidence>
<evidence type="ECO:0000259" key="11">
    <source>
        <dbReference type="PROSITE" id="PS50990"/>
    </source>
</evidence>
<protein>
    <submittedName>
        <fullName evidence="12">Vitamin K epoxide reductase family protein</fullName>
    </submittedName>
</protein>
<sequence length="546" mass="60979">MGLLDIFNSKKKNDLFNTCSFLLNNLKVKFTTTGLFNSLEEHVEHPSILSLKDTISIYGIESAAIRKGEYNYSDFETPFICSIQKEGWSNPNFTIVTKAEGDEMEYLDPLSNSIQYISQEEFGKIDKNIILLMDTSTAKDEPNLELNQKKENSLKTSKRVPIYLAAFALITSIGFSLSSSFGIQNGIGIGYILSSFIGLVASCLLLWHDVDAHNPFIKEVCGGGNKKANCNAVLSSSNASFLGMSWSIWGFAYFATFSTSQILFPANVTFISLWSIISIAATPYIIFSLYYQWKIVKQWCPLCIAVQAILAINAIIATLFITSASFSVAGITLHSIATILLLGLLFLFIAYLAIPILKSANDSKSYQKKWKNLRYNPEIFNALLDKSETVNYPVENIGIVVGNPNASNEIIKVCNPYCGPCSKAHPELEHIVNSNNDVKVRIIFTASGEEDDIKTPPVAHLLAIQQKLGAETVHTALDDWYMAPNKDYEAFAKKYPMNGELKQQTEKIQAMRDWCNNMKIRATPTIYINGRELPDSYSIKELKNFF</sequence>
<dbReference type="Gene3D" id="3.40.30.10">
    <property type="entry name" value="Glutaredoxin"/>
    <property type="match status" value="1"/>
</dbReference>
<dbReference type="Pfam" id="PF03412">
    <property type="entry name" value="Peptidase_C39"/>
    <property type="match status" value="1"/>
</dbReference>
<comment type="similarity">
    <text evidence="2">Belongs to the VKOR family.</text>
</comment>
<dbReference type="Pfam" id="PF13462">
    <property type="entry name" value="Thioredoxin_4"/>
    <property type="match status" value="1"/>
</dbReference>
<dbReference type="CDD" id="cd12921">
    <property type="entry name" value="VKOR_4"/>
    <property type="match status" value="1"/>
</dbReference>
<feature type="transmembrane region" description="Helical" evidence="10">
    <location>
        <begin position="333"/>
        <end position="354"/>
    </location>
</feature>
<accession>A0ABW5KYZ0</accession>
<dbReference type="InterPro" id="IPR005074">
    <property type="entry name" value="Peptidase_C39"/>
</dbReference>
<feature type="transmembrane region" description="Helical" evidence="10">
    <location>
        <begin position="189"/>
        <end position="207"/>
    </location>
</feature>
<feature type="transmembrane region" description="Helical" evidence="10">
    <location>
        <begin position="270"/>
        <end position="290"/>
    </location>
</feature>
<organism evidence="12 13">
    <name type="scientific">Sphingobacterium tabacisoli</name>
    <dbReference type="NCBI Taxonomy" id="2044855"/>
    <lineage>
        <taxon>Bacteria</taxon>
        <taxon>Pseudomonadati</taxon>
        <taxon>Bacteroidota</taxon>
        <taxon>Sphingobacteriia</taxon>
        <taxon>Sphingobacteriales</taxon>
        <taxon>Sphingobacteriaceae</taxon>
        <taxon>Sphingobacterium</taxon>
    </lineage>
</organism>
<evidence type="ECO:0000256" key="1">
    <source>
        <dbReference type="ARBA" id="ARBA00004141"/>
    </source>
</evidence>
<dbReference type="Gene3D" id="1.20.1440.130">
    <property type="entry name" value="VKOR domain"/>
    <property type="match status" value="1"/>
</dbReference>
<gene>
    <name evidence="12" type="ORF">ACFSQW_04045</name>
</gene>
<evidence type="ECO:0000256" key="5">
    <source>
        <dbReference type="ARBA" id="ARBA00022989"/>
    </source>
</evidence>
<evidence type="ECO:0000256" key="6">
    <source>
        <dbReference type="ARBA" id="ARBA00023002"/>
    </source>
</evidence>
<name>A0ABW5KYZ0_9SPHI</name>
<keyword evidence="8" id="KW-1015">Disulfide bond</keyword>
<dbReference type="Gene3D" id="3.90.70.10">
    <property type="entry name" value="Cysteine proteinases"/>
    <property type="match status" value="1"/>
</dbReference>
<keyword evidence="6" id="KW-0560">Oxidoreductase</keyword>
<feature type="transmembrane region" description="Helical" evidence="10">
    <location>
        <begin position="302"/>
        <end position="321"/>
    </location>
</feature>
<reference evidence="13" key="1">
    <citation type="journal article" date="2019" name="Int. J. Syst. Evol. Microbiol.">
        <title>The Global Catalogue of Microorganisms (GCM) 10K type strain sequencing project: providing services to taxonomists for standard genome sequencing and annotation.</title>
        <authorList>
            <consortium name="The Broad Institute Genomics Platform"/>
            <consortium name="The Broad Institute Genome Sequencing Center for Infectious Disease"/>
            <person name="Wu L."/>
            <person name="Ma J."/>
        </authorList>
    </citation>
    <scope>NUCLEOTIDE SEQUENCE [LARGE SCALE GENOMIC DNA]</scope>
    <source>
        <strain evidence="13">KCTC 52298</strain>
    </source>
</reference>
<keyword evidence="9" id="KW-0676">Redox-active center</keyword>
<dbReference type="InterPro" id="IPR038354">
    <property type="entry name" value="VKOR_sf"/>
</dbReference>
<evidence type="ECO:0000256" key="8">
    <source>
        <dbReference type="ARBA" id="ARBA00023157"/>
    </source>
</evidence>
<dbReference type="InterPro" id="IPR036249">
    <property type="entry name" value="Thioredoxin-like_sf"/>
</dbReference>
<dbReference type="Proteomes" id="UP001597440">
    <property type="component" value="Unassembled WGS sequence"/>
</dbReference>
<feature type="transmembrane region" description="Helical" evidence="10">
    <location>
        <begin position="160"/>
        <end position="183"/>
    </location>
</feature>
<evidence type="ECO:0000256" key="10">
    <source>
        <dbReference type="SAM" id="Phobius"/>
    </source>
</evidence>
<comment type="subcellular location">
    <subcellularLocation>
        <location evidence="1">Membrane</location>
        <topology evidence="1">Multi-pass membrane protein</topology>
    </subcellularLocation>
</comment>
<evidence type="ECO:0000256" key="3">
    <source>
        <dbReference type="ARBA" id="ARBA00022692"/>
    </source>
</evidence>
<keyword evidence="5 10" id="KW-1133">Transmembrane helix</keyword>
<keyword evidence="3 10" id="KW-0812">Transmembrane</keyword>
<feature type="domain" description="Peptidase C39" evidence="11">
    <location>
        <begin position="8"/>
        <end position="133"/>
    </location>
</feature>
<evidence type="ECO:0000256" key="2">
    <source>
        <dbReference type="ARBA" id="ARBA00006214"/>
    </source>
</evidence>
<dbReference type="Pfam" id="PF07884">
    <property type="entry name" value="VKOR"/>
    <property type="match status" value="1"/>
</dbReference>
<dbReference type="EMBL" id="JBHULD010000004">
    <property type="protein sequence ID" value="MFD2553548.1"/>
    <property type="molecule type" value="Genomic_DNA"/>
</dbReference>
<dbReference type="InterPro" id="IPR012336">
    <property type="entry name" value="Thioredoxin-like_fold"/>
</dbReference>
<dbReference type="SUPFAM" id="SSF52833">
    <property type="entry name" value="Thioredoxin-like"/>
    <property type="match status" value="1"/>
</dbReference>
<evidence type="ECO:0000313" key="12">
    <source>
        <dbReference type="EMBL" id="MFD2553548.1"/>
    </source>
</evidence>
<evidence type="ECO:0000256" key="9">
    <source>
        <dbReference type="ARBA" id="ARBA00023284"/>
    </source>
</evidence>
<comment type="caution">
    <text evidence="12">The sequence shown here is derived from an EMBL/GenBank/DDBJ whole genome shotgun (WGS) entry which is preliminary data.</text>
</comment>
<proteinExistence type="inferred from homology"/>
<dbReference type="PROSITE" id="PS50990">
    <property type="entry name" value="PEPTIDASE_C39"/>
    <property type="match status" value="1"/>
</dbReference>